<sequence length="64" mass="6676">MKYLNVPLATVAVFLAAMAAAAHDLVPGWALGLMALAGIALVIWADPLHGDQVDYADQAEEVDA</sequence>
<gene>
    <name evidence="3" type="ORF">Q8791_27185</name>
</gene>
<keyword evidence="1" id="KW-0472">Membrane</keyword>
<evidence type="ECO:0000313" key="3">
    <source>
        <dbReference type="EMBL" id="MEE2040910.1"/>
    </source>
</evidence>
<comment type="caution">
    <text evidence="3">The sequence shown here is derived from an EMBL/GenBank/DDBJ whole genome shotgun (WGS) entry which is preliminary data.</text>
</comment>
<name>A0ABU7KF83_9ACTN</name>
<dbReference type="RefSeq" id="WP_330094674.1">
    <property type="nucleotide sequence ID" value="NZ_JAUZMY010000037.1"/>
</dbReference>
<protein>
    <submittedName>
        <fullName evidence="3">Uncharacterized protein</fullName>
    </submittedName>
</protein>
<keyword evidence="2" id="KW-0732">Signal</keyword>
<accession>A0ABU7KF83</accession>
<feature type="chain" id="PRO_5046552146" evidence="2">
    <location>
        <begin position="23"/>
        <end position="64"/>
    </location>
</feature>
<feature type="signal peptide" evidence="2">
    <location>
        <begin position="1"/>
        <end position="22"/>
    </location>
</feature>
<evidence type="ECO:0000256" key="1">
    <source>
        <dbReference type="SAM" id="Phobius"/>
    </source>
</evidence>
<dbReference type="EMBL" id="JAUZMY010000037">
    <property type="protein sequence ID" value="MEE2040910.1"/>
    <property type="molecule type" value="Genomic_DNA"/>
</dbReference>
<reference evidence="3 4" key="1">
    <citation type="submission" date="2023-08" db="EMBL/GenBank/DDBJ databases">
        <authorList>
            <person name="Girao M."/>
            <person name="Carvalho M.F."/>
        </authorList>
    </citation>
    <scope>NUCLEOTIDE SEQUENCE [LARGE SCALE GENOMIC DNA]</scope>
    <source>
        <strain evidence="3 4">CT-R113</strain>
    </source>
</reference>
<evidence type="ECO:0000256" key="2">
    <source>
        <dbReference type="SAM" id="SignalP"/>
    </source>
</evidence>
<proteinExistence type="predicted"/>
<keyword evidence="1" id="KW-1133">Transmembrane helix</keyword>
<keyword evidence="1" id="KW-0812">Transmembrane</keyword>
<dbReference type="Proteomes" id="UP001356095">
    <property type="component" value="Unassembled WGS sequence"/>
</dbReference>
<keyword evidence="4" id="KW-1185">Reference proteome</keyword>
<organism evidence="3 4">
    <name type="scientific">Nocardiopsis codii</name>
    <dbReference type="NCBI Taxonomy" id="3065942"/>
    <lineage>
        <taxon>Bacteria</taxon>
        <taxon>Bacillati</taxon>
        <taxon>Actinomycetota</taxon>
        <taxon>Actinomycetes</taxon>
        <taxon>Streptosporangiales</taxon>
        <taxon>Nocardiopsidaceae</taxon>
        <taxon>Nocardiopsis</taxon>
    </lineage>
</organism>
<feature type="transmembrane region" description="Helical" evidence="1">
    <location>
        <begin position="29"/>
        <end position="45"/>
    </location>
</feature>
<evidence type="ECO:0000313" key="4">
    <source>
        <dbReference type="Proteomes" id="UP001356095"/>
    </source>
</evidence>